<dbReference type="EMBL" id="CP013002">
    <property type="protein sequence ID" value="ALL12520.1"/>
    <property type="molecule type" value="Genomic_DNA"/>
</dbReference>
<keyword evidence="1" id="KW-0472">Membrane</keyword>
<sequence length="214" mass="24493">MTSGFTGWAESCCDWLQEAARGWPVEIKEYFLGLLAIITGLAISDMVVSVHALLRRFGRTRWDWLPMAAASLVFVVIVRSWWIAWYTDWTNTPLWQFLLILIQLICMFLAAKAVLPDEGEALDLDMMEHYRSSNRYVWSALIGMILAFAAAAILNRLGSAERMVAWFFEWGWELPIYCVPLILLIAVQRMILHRVIVPTLLIAWLVLNGGSIMQ</sequence>
<accession>A0A0P0NWT1</accession>
<organism evidence="2 3">
    <name type="scientific">Caulobacter henricii</name>
    <dbReference type="NCBI Taxonomy" id="69395"/>
    <lineage>
        <taxon>Bacteria</taxon>
        <taxon>Pseudomonadati</taxon>
        <taxon>Pseudomonadota</taxon>
        <taxon>Alphaproteobacteria</taxon>
        <taxon>Caulobacterales</taxon>
        <taxon>Caulobacteraceae</taxon>
        <taxon>Caulobacter</taxon>
    </lineage>
</organism>
<dbReference type="Proteomes" id="UP000056905">
    <property type="component" value="Chromosome"/>
</dbReference>
<dbReference type="STRING" id="69395.AQ619_03655"/>
<feature type="transmembrane region" description="Helical" evidence="1">
    <location>
        <begin position="174"/>
        <end position="207"/>
    </location>
</feature>
<keyword evidence="1" id="KW-1133">Transmembrane helix</keyword>
<keyword evidence="3" id="KW-1185">Reference proteome</keyword>
<keyword evidence="1" id="KW-0812">Transmembrane</keyword>
<evidence type="ECO:0000313" key="2">
    <source>
        <dbReference type="EMBL" id="ALL12520.1"/>
    </source>
</evidence>
<dbReference type="KEGG" id="chq:AQ619_03655"/>
<protein>
    <submittedName>
        <fullName evidence="2">Uncharacterized protein</fullName>
    </submittedName>
</protein>
<feature type="transmembrane region" description="Helical" evidence="1">
    <location>
        <begin position="94"/>
        <end position="115"/>
    </location>
</feature>
<evidence type="ECO:0000256" key="1">
    <source>
        <dbReference type="SAM" id="Phobius"/>
    </source>
</evidence>
<reference evidence="2 3" key="1">
    <citation type="submission" date="2015-10" db="EMBL/GenBank/DDBJ databases">
        <title>Conservation of the essential genome among Caulobacter and Brevundimonas species.</title>
        <authorList>
            <person name="Scott D."/>
            <person name="Ely B."/>
        </authorList>
    </citation>
    <scope>NUCLEOTIDE SEQUENCE [LARGE SCALE GENOMIC DNA]</scope>
    <source>
        <strain evidence="2 3">CB4</strain>
    </source>
</reference>
<proteinExistence type="predicted"/>
<gene>
    <name evidence="2" type="ORF">AQ619_03655</name>
</gene>
<feature type="transmembrane region" description="Helical" evidence="1">
    <location>
        <begin position="30"/>
        <end position="52"/>
    </location>
</feature>
<name>A0A0P0NWT1_9CAUL</name>
<feature type="transmembrane region" description="Helical" evidence="1">
    <location>
        <begin position="64"/>
        <end position="82"/>
    </location>
</feature>
<feature type="transmembrane region" description="Helical" evidence="1">
    <location>
        <begin position="136"/>
        <end position="154"/>
    </location>
</feature>
<dbReference type="OrthoDB" id="7192915at2"/>
<dbReference type="AlphaFoldDB" id="A0A0P0NWT1"/>
<evidence type="ECO:0000313" key="3">
    <source>
        <dbReference type="Proteomes" id="UP000056905"/>
    </source>
</evidence>